<keyword evidence="7" id="KW-1185">Reference proteome</keyword>
<sequence>MGAAGSIAAVVFGIFWTIMAFVITQDSPFPMVGTIFPLFGVVFVIIGIAQGVYHYKNATGKERMSLYDITDASEEGDPLNRKYGGERAAGKPTRTEAAGEKAFCPYCGQRVQADYQYCPGCGKKV</sequence>
<evidence type="ECO:0000313" key="5">
    <source>
        <dbReference type="EMBL" id="RNB50154.1"/>
    </source>
</evidence>
<dbReference type="InterPro" id="IPR026870">
    <property type="entry name" value="Zinc_ribbon_dom"/>
</dbReference>
<reference evidence="5 6" key="1">
    <citation type="submission" date="2018-10" db="EMBL/GenBank/DDBJ databases">
        <title>Phylogenomics of Brevibacillus.</title>
        <authorList>
            <person name="Dunlap C."/>
        </authorList>
    </citation>
    <scope>NUCLEOTIDE SEQUENCE [LARGE SCALE GENOMIC DNA]</scope>
    <source>
        <strain evidence="5 6">NRRL NRS 1219</strain>
    </source>
</reference>
<evidence type="ECO:0000259" key="3">
    <source>
        <dbReference type="Pfam" id="PF13240"/>
    </source>
</evidence>
<keyword evidence="2" id="KW-0812">Transmembrane</keyword>
<evidence type="ECO:0000256" key="1">
    <source>
        <dbReference type="SAM" id="MobiDB-lite"/>
    </source>
</evidence>
<evidence type="ECO:0000256" key="2">
    <source>
        <dbReference type="SAM" id="Phobius"/>
    </source>
</evidence>
<feature type="transmembrane region" description="Helical" evidence="2">
    <location>
        <begin position="7"/>
        <end position="23"/>
    </location>
</feature>
<dbReference type="Proteomes" id="UP000276178">
    <property type="component" value="Unassembled WGS sequence"/>
</dbReference>
<evidence type="ECO:0000313" key="7">
    <source>
        <dbReference type="Proteomes" id="UP000317180"/>
    </source>
</evidence>
<dbReference type="Pfam" id="PF13240">
    <property type="entry name" value="Zn_Ribbon_1"/>
    <property type="match status" value="1"/>
</dbReference>
<proteinExistence type="predicted"/>
<organism evidence="5 6">
    <name type="scientific">Brevibacillus agri</name>
    <dbReference type="NCBI Taxonomy" id="51101"/>
    <lineage>
        <taxon>Bacteria</taxon>
        <taxon>Bacillati</taxon>
        <taxon>Bacillota</taxon>
        <taxon>Bacilli</taxon>
        <taxon>Bacillales</taxon>
        <taxon>Paenibacillaceae</taxon>
        <taxon>Brevibacillus</taxon>
    </lineage>
</organism>
<dbReference type="EMBL" id="BJOD01000039">
    <property type="protein sequence ID" value="GED27335.1"/>
    <property type="molecule type" value="Genomic_DNA"/>
</dbReference>
<evidence type="ECO:0000313" key="4">
    <source>
        <dbReference type="EMBL" id="GED27335.1"/>
    </source>
</evidence>
<keyword evidence="2" id="KW-0472">Membrane</keyword>
<dbReference type="OrthoDB" id="517663at2"/>
<comment type="caution">
    <text evidence="5">The sequence shown here is derived from an EMBL/GenBank/DDBJ whole genome shotgun (WGS) entry which is preliminary data.</text>
</comment>
<feature type="region of interest" description="Disordered" evidence="1">
    <location>
        <begin position="75"/>
        <end position="94"/>
    </location>
</feature>
<reference evidence="4 7" key="2">
    <citation type="submission" date="2019-06" db="EMBL/GenBank/DDBJ databases">
        <title>Whole genome shotgun sequence of Brevibacillus agri NBRC 15538.</title>
        <authorList>
            <person name="Hosoyama A."/>
            <person name="Uohara A."/>
            <person name="Ohji S."/>
            <person name="Ichikawa N."/>
        </authorList>
    </citation>
    <scope>NUCLEOTIDE SEQUENCE [LARGE SCALE GENOMIC DNA]</scope>
    <source>
        <strain evidence="4 7">NBRC 15538</strain>
    </source>
</reference>
<dbReference type="Proteomes" id="UP000317180">
    <property type="component" value="Unassembled WGS sequence"/>
</dbReference>
<dbReference type="AlphaFoldDB" id="A0A3M8AG03"/>
<feature type="compositionally biased region" description="Basic and acidic residues" evidence="1">
    <location>
        <begin position="78"/>
        <end position="94"/>
    </location>
</feature>
<feature type="transmembrane region" description="Helical" evidence="2">
    <location>
        <begin position="35"/>
        <end position="55"/>
    </location>
</feature>
<evidence type="ECO:0000313" key="6">
    <source>
        <dbReference type="Proteomes" id="UP000276178"/>
    </source>
</evidence>
<gene>
    <name evidence="4" type="ORF">BAG01nite_34370</name>
    <name evidence="5" type="ORF">EB820_21995</name>
</gene>
<name>A0A3M8AG03_9BACL</name>
<protein>
    <submittedName>
        <fullName evidence="5">Zinc ribbon domain-containing protein</fullName>
    </submittedName>
</protein>
<accession>A0A3M8AG03</accession>
<keyword evidence="2" id="KW-1133">Transmembrane helix</keyword>
<feature type="domain" description="Zinc-ribbon" evidence="3">
    <location>
        <begin position="103"/>
        <end position="125"/>
    </location>
</feature>
<dbReference type="EMBL" id="RHHN01000074">
    <property type="protein sequence ID" value="RNB50154.1"/>
    <property type="molecule type" value="Genomic_DNA"/>
</dbReference>